<comment type="caution">
    <text evidence="1">The sequence shown here is derived from an EMBL/GenBank/DDBJ whole genome shotgun (WGS) entry which is preliminary data.</text>
</comment>
<dbReference type="AlphaFoldDB" id="A0AAV6Z7M4"/>
<keyword evidence="2" id="KW-1185">Reference proteome</keyword>
<dbReference type="EMBL" id="WNYA01001597">
    <property type="protein sequence ID" value="KAG8545464.1"/>
    <property type="molecule type" value="Genomic_DNA"/>
</dbReference>
<evidence type="ECO:0008006" key="3">
    <source>
        <dbReference type="Google" id="ProtNLM"/>
    </source>
</evidence>
<accession>A0AAV6Z7M4</accession>
<reference evidence="1" key="1">
    <citation type="thesis" date="2020" institute="ProQuest LLC" country="789 East Eisenhower Parkway, Ann Arbor, MI, USA">
        <title>Comparative Genomics and Chromosome Evolution.</title>
        <authorList>
            <person name="Mudd A.B."/>
        </authorList>
    </citation>
    <scope>NUCLEOTIDE SEQUENCE</scope>
    <source>
        <strain evidence="1">237g6f4</strain>
        <tissue evidence="1">Blood</tissue>
    </source>
</reference>
<protein>
    <recommendedName>
        <fullName evidence="3">Secreted protein</fullName>
    </recommendedName>
</protein>
<evidence type="ECO:0000313" key="2">
    <source>
        <dbReference type="Proteomes" id="UP000824782"/>
    </source>
</evidence>
<evidence type="ECO:0000313" key="1">
    <source>
        <dbReference type="EMBL" id="KAG8545464.1"/>
    </source>
</evidence>
<sequence>MASGVGSILSVILLDCRHELRCQTANICNVSGLCVPFNLTLRSPFKQNSANWCPDNTSAGRGMRRLLIGVSPHCSPGVLFVQTSGSGGFGQSCRRPDIIPNVAVL</sequence>
<name>A0AAV6Z7M4_ENGPU</name>
<dbReference type="Proteomes" id="UP000824782">
    <property type="component" value="Unassembled WGS sequence"/>
</dbReference>
<proteinExistence type="predicted"/>
<gene>
    <name evidence="1" type="ORF">GDO81_020812</name>
</gene>
<organism evidence="1 2">
    <name type="scientific">Engystomops pustulosus</name>
    <name type="common">Tungara frog</name>
    <name type="synonym">Physalaemus pustulosus</name>
    <dbReference type="NCBI Taxonomy" id="76066"/>
    <lineage>
        <taxon>Eukaryota</taxon>
        <taxon>Metazoa</taxon>
        <taxon>Chordata</taxon>
        <taxon>Craniata</taxon>
        <taxon>Vertebrata</taxon>
        <taxon>Euteleostomi</taxon>
        <taxon>Amphibia</taxon>
        <taxon>Batrachia</taxon>
        <taxon>Anura</taxon>
        <taxon>Neobatrachia</taxon>
        <taxon>Hyloidea</taxon>
        <taxon>Leptodactylidae</taxon>
        <taxon>Leiuperinae</taxon>
        <taxon>Engystomops</taxon>
    </lineage>
</organism>